<dbReference type="RefSeq" id="WP_095724390.1">
    <property type="nucleotide sequence ID" value="NZ_NTFS01000435.1"/>
</dbReference>
<evidence type="ECO:0000313" key="2">
    <source>
        <dbReference type="Proteomes" id="UP000218238"/>
    </source>
</evidence>
<dbReference type="Proteomes" id="UP000218238">
    <property type="component" value="Unassembled WGS sequence"/>
</dbReference>
<dbReference type="EMBL" id="NTFS01000435">
    <property type="protein sequence ID" value="PAX51251.1"/>
    <property type="molecule type" value="Genomic_DNA"/>
</dbReference>
<proteinExistence type="predicted"/>
<dbReference type="AlphaFoldDB" id="A0A2A2TC29"/>
<gene>
    <name evidence="1" type="ORF">CK510_25790</name>
</gene>
<reference evidence="1 2" key="1">
    <citation type="submission" date="2017-08" db="EMBL/GenBank/DDBJ databases">
        <title>Draft genome sequence of filamentous cyanobacterium Calothrix elsteri CCALA 953.</title>
        <authorList>
            <person name="Gagunashvili A.N."/>
            <person name="Elster J."/>
            <person name="Andresson O.S."/>
        </authorList>
    </citation>
    <scope>NUCLEOTIDE SEQUENCE [LARGE SCALE GENOMIC DNA]</scope>
    <source>
        <strain evidence="1 2">CCALA 953</strain>
    </source>
</reference>
<comment type="caution">
    <text evidence="1">The sequence shown here is derived from an EMBL/GenBank/DDBJ whole genome shotgun (WGS) entry which is preliminary data.</text>
</comment>
<dbReference type="InterPro" id="IPR000014">
    <property type="entry name" value="PAS"/>
</dbReference>
<evidence type="ECO:0000313" key="1">
    <source>
        <dbReference type="EMBL" id="PAX51251.1"/>
    </source>
</evidence>
<protein>
    <submittedName>
        <fullName evidence="1">Uncharacterized protein</fullName>
    </submittedName>
</protein>
<name>A0A2A2TC29_9CYAN</name>
<dbReference type="CDD" id="cd00130">
    <property type="entry name" value="PAS"/>
    <property type="match status" value="1"/>
</dbReference>
<dbReference type="OrthoDB" id="508276at2"/>
<accession>A0A2A2TC29</accession>
<keyword evidence="2" id="KW-1185">Reference proteome</keyword>
<sequence length="226" mass="25345">MSASILSILNLPGWNYKISYEGVSIFAPTKRDATNLAHSYGEALSETAAKFNGKVRIGWKRCKQPIEFYAWMSSGEAPAPSETAERIMRSGSSVFCSQSELPIELLRRMILAAECDRPVSIVRQDNRKQIIVNQPMADMLQTPPEVATQRVMTKFWLPEDLAELEQRLHQDRQFTWTYSAGLNEQAWAVLTTKFEAFEADGIWYRQGISLSAPQLVATPPGAFAPA</sequence>
<organism evidence="1 2">
    <name type="scientific">Brunnivagina elsteri CCALA 953</name>
    <dbReference type="NCBI Taxonomy" id="987040"/>
    <lineage>
        <taxon>Bacteria</taxon>
        <taxon>Bacillati</taxon>
        <taxon>Cyanobacteriota</taxon>
        <taxon>Cyanophyceae</taxon>
        <taxon>Nostocales</taxon>
        <taxon>Calotrichaceae</taxon>
        <taxon>Brunnivagina</taxon>
    </lineage>
</organism>